<evidence type="ECO:0000313" key="3">
    <source>
        <dbReference type="Proteomes" id="UP000220158"/>
    </source>
</evidence>
<evidence type="ECO:0000256" key="1">
    <source>
        <dbReference type="SAM" id="MobiDB-lite"/>
    </source>
</evidence>
<dbReference type="KEGG" id="prel:PRELSG_0026700"/>
<sequence>DYSTIQTEKESYRISLMGTKNVEHEDLVELQNILDEILNTSPDSREKSIDLSLEQDYSTIQTEKESYRISLMGTKNVEHEDLVELQNILDEILNTSPDSREESIDLSLEQDYSTIQTEKESYRISLMGTKNVEHEDLVELQNILDEILNTSPDSRTESIDLSLEQDYSTIHTEKESSRINLMGKKNVEHEDSYNLSNTFSDSQVTPNYLEKGFLELPLGDQSSTIKNAGIPSSTSNLMLTENKEHEKFVELETIPFNPPIEQQNLIFYIEERSSSTNKLMHIANEESTELENIFPSFSINQPSTTINNNEEDPSLVNTIKQTSEEYIGDGKIDEKICGENEFNKQIFFNDLSVNDYSTDVNSGDAQSYKRSGKKRNYEDIDDSDDQDIGDRIYISPRKKYTYNKNGENMVCSVSNIFKMEINCLSRDVVPNLEKLRDILKNEYKDTYNDLKKKLNIIILSLRDIITEEIQKINNSDLKVIKNYYDQNIEGIKLVKKINNSILSFRYTVNHEFNRIEEIFERIKHFLKILHDLNDEYKFLQDICYFKSLIIDNSMHNKLFSPSFILSFETLKRIFELLKFMDKLIECIEESLKNGFILGDRVYFCIVQRIITLLNVQINTVIRNNLAKLGEFLNLLNLSYEDYGIIIQTIFFFFKKENLKTREKLKQYLNKPYKKNSLKAIYDFLLEEEKCILWYYNEASKIFNLNLYDKNENGISFNDLINKESAANNLFSLYETLVKLIGASFIKKQLFIIMKIRKSLLNMNSLKKRKGVSYETKEILTEELQLKLLSQIETEKCKMEKVKLNMVNLRLFASVKYDMKNIQASNDLKNKIKEIISVLNFVHNIIYKNKERNNFNHEEMDNTENILLALYYANQRFIKLTEKEK</sequence>
<dbReference type="OMA" id="MHIANEE"/>
<accession>A0A1J1GKA1</accession>
<reference evidence="2 3" key="1">
    <citation type="submission" date="2015-04" db="EMBL/GenBank/DDBJ databases">
        <authorList>
            <consortium name="Pathogen Informatics"/>
        </authorList>
    </citation>
    <scope>NUCLEOTIDE SEQUENCE [LARGE SCALE GENOMIC DNA]</scope>
    <source>
        <strain evidence="2 3">SGS1</strain>
    </source>
</reference>
<dbReference type="RefSeq" id="XP_028531160.1">
    <property type="nucleotide sequence ID" value="XM_028675645.1"/>
</dbReference>
<dbReference type="VEuPathDB" id="PlasmoDB:PRELSG_0026700"/>
<gene>
    <name evidence="2" type="ORF">PRELSG_0026700</name>
</gene>
<proteinExistence type="predicted"/>
<organism evidence="2 3">
    <name type="scientific">Plasmodium relictum</name>
    <dbReference type="NCBI Taxonomy" id="85471"/>
    <lineage>
        <taxon>Eukaryota</taxon>
        <taxon>Sar</taxon>
        <taxon>Alveolata</taxon>
        <taxon>Apicomplexa</taxon>
        <taxon>Aconoidasida</taxon>
        <taxon>Haemosporida</taxon>
        <taxon>Plasmodiidae</taxon>
        <taxon>Plasmodium</taxon>
        <taxon>Plasmodium (Haemamoeba)</taxon>
    </lineage>
</organism>
<dbReference type="Proteomes" id="UP000220158">
    <property type="component" value="Unassembled WGS sequence"/>
</dbReference>
<feature type="region of interest" description="Disordered" evidence="1">
    <location>
        <begin position="360"/>
        <end position="382"/>
    </location>
</feature>
<protein>
    <submittedName>
        <fullName evidence="2">Fam-j protein</fullName>
    </submittedName>
</protein>
<feature type="non-terminal residue" evidence="2">
    <location>
        <position position="1"/>
    </location>
</feature>
<feature type="compositionally biased region" description="Polar residues" evidence="1">
    <location>
        <begin position="360"/>
        <end position="369"/>
    </location>
</feature>
<dbReference type="EMBL" id="CVMU01000249">
    <property type="protein sequence ID" value="CRG84723.1"/>
    <property type="molecule type" value="Genomic_DNA"/>
</dbReference>
<dbReference type="OrthoDB" id="10641085at2759"/>
<name>A0A1J1GKA1_PLARL</name>
<keyword evidence="3" id="KW-1185">Reference proteome</keyword>
<dbReference type="GeneID" id="39734196"/>
<evidence type="ECO:0000313" key="2">
    <source>
        <dbReference type="EMBL" id="CRG84723.1"/>
    </source>
</evidence>
<dbReference type="AlphaFoldDB" id="A0A1J1GKA1"/>